<gene>
    <name evidence="1" type="ORF">T265_04358</name>
</gene>
<sequence>MKRPILTRQESAYHKFVRWLAKILTPIREALAQCRTNHIENPSNNVKILRPKLPVSFEVETGNSIPFLDILTAVCPDGILQGSLVVDQVAVDLFAERGYWLASVSSPYKEISSVRSWHVYLEPKSEIIARDRYKFIQICILYRKTRLCSITDKLAFVNASCNASRFGSDPHLNLTYTFTHKLATQTLTPGVYIFTCKASPDSRAVVSRRLLIEQYAPRLDCGARSRVIRIEPKHSLFPICCLRIPTRADWIRDLKRPINWCLDDLRCVSPYNRTRFDRGNLYFPELSNIMSGAITIRCNDAEYEEEHYLIEYLIGKTLISASDQFYEIEGCNKNTVCHPRRIIISIIDSMTSVLNTDASLPYNHDLFESFIVKKRVKVDREGT</sequence>
<dbReference type="EMBL" id="KL596689">
    <property type="protein sequence ID" value="KER28889.1"/>
    <property type="molecule type" value="Genomic_DNA"/>
</dbReference>
<evidence type="ECO:0000313" key="2">
    <source>
        <dbReference type="Proteomes" id="UP000054324"/>
    </source>
</evidence>
<dbReference type="AlphaFoldDB" id="A0A075AGN1"/>
<evidence type="ECO:0000313" key="1">
    <source>
        <dbReference type="EMBL" id="KER28889.1"/>
    </source>
</evidence>
<proteinExistence type="predicted"/>
<reference evidence="1 2" key="1">
    <citation type="submission" date="2013-11" db="EMBL/GenBank/DDBJ databases">
        <title>Opisthorchis viverrini - life in the bile duct.</title>
        <authorList>
            <person name="Young N.D."/>
            <person name="Nagarajan N."/>
            <person name="Lin S.J."/>
            <person name="Korhonen P.K."/>
            <person name="Jex A.R."/>
            <person name="Hall R.S."/>
            <person name="Safavi-Hemami H."/>
            <person name="Kaewkong W."/>
            <person name="Bertrand D."/>
            <person name="Gao S."/>
            <person name="Seet Q."/>
            <person name="Wongkham S."/>
            <person name="Teh B.T."/>
            <person name="Wongkham C."/>
            <person name="Intapan P.M."/>
            <person name="Maleewong W."/>
            <person name="Yang X."/>
            <person name="Hu M."/>
            <person name="Wang Z."/>
            <person name="Hofmann A."/>
            <person name="Sternberg P.W."/>
            <person name="Tan P."/>
            <person name="Wang J."/>
            <person name="Gasser R.B."/>
        </authorList>
    </citation>
    <scope>NUCLEOTIDE SEQUENCE [LARGE SCALE GENOMIC DNA]</scope>
</reference>
<dbReference type="CTD" id="20318540"/>
<organism evidence="1 2">
    <name type="scientific">Opisthorchis viverrini</name>
    <name type="common">Southeast Asian liver fluke</name>
    <dbReference type="NCBI Taxonomy" id="6198"/>
    <lineage>
        <taxon>Eukaryota</taxon>
        <taxon>Metazoa</taxon>
        <taxon>Spiralia</taxon>
        <taxon>Lophotrochozoa</taxon>
        <taxon>Platyhelminthes</taxon>
        <taxon>Trematoda</taxon>
        <taxon>Digenea</taxon>
        <taxon>Opisthorchiida</taxon>
        <taxon>Opisthorchiata</taxon>
        <taxon>Opisthorchiidae</taxon>
        <taxon>Opisthorchis</taxon>
    </lineage>
</organism>
<dbReference type="KEGG" id="ovi:T265_04358"/>
<protein>
    <submittedName>
        <fullName evidence="1">Uncharacterized protein</fullName>
    </submittedName>
</protein>
<keyword evidence="2" id="KW-1185">Reference proteome</keyword>
<dbReference type="Proteomes" id="UP000054324">
    <property type="component" value="Unassembled WGS sequence"/>
</dbReference>
<accession>A0A075AGN1</accession>
<dbReference type="RefSeq" id="XP_009167343.1">
    <property type="nucleotide sequence ID" value="XM_009169079.1"/>
</dbReference>
<dbReference type="GeneID" id="20318540"/>
<name>A0A075AGN1_OPIVI</name>